<dbReference type="InterPro" id="IPR050090">
    <property type="entry name" value="Tyrosine_recombinase_XerCD"/>
</dbReference>
<keyword evidence="3" id="KW-0233">DNA recombination</keyword>
<dbReference type="CDD" id="cd00796">
    <property type="entry name" value="INT_Rci_Hp1_C"/>
    <property type="match status" value="1"/>
</dbReference>
<evidence type="ECO:0000259" key="6">
    <source>
        <dbReference type="PROSITE" id="PS51900"/>
    </source>
</evidence>
<evidence type="ECO:0000313" key="8">
    <source>
        <dbReference type="Proteomes" id="UP000230961"/>
    </source>
</evidence>
<accession>A0A7U4GCD4</accession>
<evidence type="ECO:0000313" key="7">
    <source>
        <dbReference type="EMBL" id="AHM71672.2"/>
    </source>
</evidence>
<protein>
    <submittedName>
        <fullName evidence="7">Integrase</fullName>
    </submittedName>
</protein>
<evidence type="ECO:0000256" key="4">
    <source>
        <dbReference type="PROSITE-ProRule" id="PRU01248"/>
    </source>
</evidence>
<dbReference type="GO" id="GO:0015074">
    <property type="term" value="P:DNA integration"/>
    <property type="evidence" value="ECO:0007669"/>
    <property type="project" value="UniProtKB-KW"/>
</dbReference>
<keyword evidence="1" id="KW-0229">DNA integration</keyword>
<dbReference type="AlphaFoldDB" id="A0A7U4GCD4"/>
<dbReference type="PANTHER" id="PTHR30349:SF93">
    <property type="entry name" value="FELS-2 PROPHAGE PROTEIN"/>
    <property type="match status" value="1"/>
</dbReference>
<dbReference type="EMBL" id="CP007448">
    <property type="protein sequence ID" value="AHM71672.2"/>
    <property type="molecule type" value="Genomic_DNA"/>
</dbReference>
<dbReference type="InterPro" id="IPR057084">
    <property type="entry name" value="Int_N"/>
</dbReference>
<dbReference type="Pfam" id="PF24624">
    <property type="entry name" value="Int_N"/>
    <property type="match status" value="1"/>
</dbReference>
<dbReference type="InterPro" id="IPR013762">
    <property type="entry name" value="Integrase-like_cat_sf"/>
</dbReference>
<dbReference type="InterPro" id="IPR011010">
    <property type="entry name" value="DNA_brk_join_enz"/>
</dbReference>
<feature type="domain" description="Core-binding (CB)" evidence="6">
    <location>
        <begin position="59"/>
        <end position="138"/>
    </location>
</feature>
<dbReference type="Gene3D" id="1.10.443.10">
    <property type="entry name" value="Intergrase catalytic core"/>
    <property type="match status" value="1"/>
</dbReference>
<dbReference type="Proteomes" id="UP000230961">
    <property type="component" value="Chromosome"/>
</dbReference>
<proteinExistence type="predicted"/>
<dbReference type="SUPFAM" id="SSF56349">
    <property type="entry name" value="DNA breaking-rejoining enzymes"/>
    <property type="match status" value="1"/>
</dbReference>
<dbReference type="PANTHER" id="PTHR30349">
    <property type="entry name" value="PHAGE INTEGRASE-RELATED"/>
    <property type="match status" value="1"/>
</dbReference>
<dbReference type="GO" id="GO:0003677">
    <property type="term" value="F:DNA binding"/>
    <property type="evidence" value="ECO:0007669"/>
    <property type="project" value="UniProtKB-UniRule"/>
</dbReference>
<name>A0A7U4GCD4_YEREN</name>
<reference evidence="7 8" key="1">
    <citation type="submission" date="2017-11" db="EMBL/GenBank/DDBJ databases">
        <title>The complete genome sequence and comparative genome analysis of Yersinia enterocolitica strain LC20.</title>
        <authorList>
            <person name="Shi G."/>
            <person name="Su M."/>
            <person name="Liang J."/>
            <person name="Gu W."/>
            <person name="Xiao Y."/>
            <person name="Zhang Z."/>
            <person name="Qiu H."/>
            <person name="Duan R."/>
            <person name="Zhang Z."/>
            <person name="Li Y."/>
            <person name="Zhang X."/>
            <person name="Ling Y."/>
            <person name="Song L."/>
            <person name="Chen M."/>
            <person name="Zhao Y."/>
            <person name="Wu J."/>
            <person name="Jing H."/>
            <person name="Xiao J."/>
            <person name="Wang X."/>
        </authorList>
    </citation>
    <scope>NUCLEOTIDE SEQUENCE [LARGE SCALE GENOMIC DNA]</scope>
    <source>
        <strain evidence="7 8">LC20</strain>
    </source>
</reference>
<sequence>MSIKKLEDGQYLVDIRPQGRNGKRMRKRFDTKSEAQQYERWIIATQNNKDWIEKPADRRPLIELIELWWKYHGQTLKAGKDDYQRLKKLAADMNNPRADQVTKSSFADYKAARLSGGIGPSTINRTQMILSGVFSTLIDSGHYHSQHPLKGIEKIKKTESEMYFLSRPEIDLLLKSFDGDNLKVIKLCLATGARWEEAAELTSASVIKYKVTFNNTKNGKNRTVPISAKLYKEVYKPEGGRLFQRVDYDFVRETLRAVIPSLPVGQSVRVFRHTFASHFMMNGGNILTLQKILGHSNIQQTMTYAHFAPDHLQDAVRFNPLEQ</sequence>
<evidence type="ECO:0000256" key="1">
    <source>
        <dbReference type="ARBA" id="ARBA00022908"/>
    </source>
</evidence>
<dbReference type="PROSITE" id="PS51898">
    <property type="entry name" value="TYR_RECOMBINASE"/>
    <property type="match status" value="1"/>
</dbReference>
<dbReference type="KEGG" id="yel:LC20_00416"/>
<dbReference type="InterPro" id="IPR044068">
    <property type="entry name" value="CB"/>
</dbReference>
<dbReference type="InterPro" id="IPR002104">
    <property type="entry name" value="Integrase_catalytic"/>
</dbReference>
<dbReference type="PROSITE" id="PS51900">
    <property type="entry name" value="CB"/>
    <property type="match status" value="1"/>
</dbReference>
<dbReference type="GO" id="GO:0006310">
    <property type="term" value="P:DNA recombination"/>
    <property type="evidence" value="ECO:0007669"/>
    <property type="project" value="UniProtKB-KW"/>
</dbReference>
<keyword evidence="2 4" id="KW-0238">DNA-binding</keyword>
<gene>
    <name evidence="7" type="ORF">LC20_00416</name>
</gene>
<evidence type="ECO:0000256" key="3">
    <source>
        <dbReference type="ARBA" id="ARBA00023172"/>
    </source>
</evidence>
<organism evidence="7 8">
    <name type="scientific">Yersinia enterocolitica LC20</name>
    <dbReference type="NCBI Taxonomy" id="1443113"/>
    <lineage>
        <taxon>Bacteria</taxon>
        <taxon>Pseudomonadati</taxon>
        <taxon>Pseudomonadota</taxon>
        <taxon>Gammaproteobacteria</taxon>
        <taxon>Enterobacterales</taxon>
        <taxon>Yersiniaceae</taxon>
        <taxon>Yersinia</taxon>
    </lineage>
</organism>
<evidence type="ECO:0000259" key="5">
    <source>
        <dbReference type="PROSITE" id="PS51898"/>
    </source>
</evidence>
<evidence type="ECO:0000256" key="2">
    <source>
        <dbReference type="ARBA" id="ARBA00023125"/>
    </source>
</evidence>
<dbReference type="Pfam" id="PF00589">
    <property type="entry name" value="Phage_integrase"/>
    <property type="match status" value="1"/>
</dbReference>
<feature type="domain" description="Tyr recombinase" evidence="5">
    <location>
        <begin position="160"/>
        <end position="317"/>
    </location>
</feature>